<reference evidence="1" key="2">
    <citation type="submission" date="2021-03" db="UniProtKB">
        <authorList>
            <consortium name="EnsemblPlants"/>
        </authorList>
    </citation>
    <scope>IDENTIFICATION</scope>
</reference>
<evidence type="ECO:0000313" key="1">
    <source>
        <dbReference type="EnsemblPlants" id="AUR62037274-RA:cds"/>
    </source>
</evidence>
<dbReference type="Gene3D" id="3.60.10.10">
    <property type="entry name" value="Endonuclease/exonuclease/phosphatase"/>
    <property type="match status" value="1"/>
</dbReference>
<dbReference type="Gramene" id="AUR62037274-RA">
    <property type="protein sequence ID" value="AUR62037274-RA:cds"/>
    <property type="gene ID" value="AUR62037274"/>
</dbReference>
<dbReference type="InterPro" id="IPR036691">
    <property type="entry name" value="Endo/exonu/phosph_ase_sf"/>
</dbReference>
<evidence type="ECO:0008006" key="3">
    <source>
        <dbReference type="Google" id="ProtNLM"/>
    </source>
</evidence>
<dbReference type="EnsemblPlants" id="AUR62037274-RA">
    <property type="protein sequence ID" value="AUR62037274-RA:cds"/>
    <property type="gene ID" value="AUR62037274"/>
</dbReference>
<organism evidence="1 2">
    <name type="scientific">Chenopodium quinoa</name>
    <name type="common">Quinoa</name>
    <dbReference type="NCBI Taxonomy" id="63459"/>
    <lineage>
        <taxon>Eukaryota</taxon>
        <taxon>Viridiplantae</taxon>
        <taxon>Streptophyta</taxon>
        <taxon>Embryophyta</taxon>
        <taxon>Tracheophyta</taxon>
        <taxon>Spermatophyta</taxon>
        <taxon>Magnoliopsida</taxon>
        <taxon>eudicotyledons</taxon>
        <taxon>Gunneridae</taxon>
        <taxon>Pentapetalae</taxon>
        <taxon>Caryophyllales</taxon>
        <taxon>Chenopodiaceae</taxon>
        <taxon>Chenopodioideae</taxon>
        <taxon>Atripliceae</taxon>
        <taxon>Chenopodium</taxon>
    </lineage>
</organism>
<dbReference type="PANTHER" id="PTHR33710">
    <property type="entry name" value="BNAC02G09200D PROTEIN"/>
    <property type="match status" value="1"/>
</dbReference>
<dbReference type="Proteomes" id="UP000596660">
    <property type="component" value="Unplaced"/>
</dbReference>
<dbReference type="SUPFAM" id="SSF56219">
    <property type="entry name" value="DNase I-like"/>
    <property type="match status" value="1"/>
</dbReference>
<protein>
    <recommendedName>
        <fullName evidence="3">Endonuclease/exonuclease/phosphatase domain-containing protein</fullName>
    </recommendedName>
</protein>
<proteinExistence type="predicted"/>
<accession>A0A803MYJ4</accession>
<keyword evidence="2" id="KW-1185">Reference proteome</keyword>
<dbReference type="OMA" id="MNTTIVF"/>
<reference evidence="1" key="1">
    <citation type="journal article" date="2017" name="Nature">
        <title>The genome of Chenopodium quinoa.</title>
        <authorList>
            <person name="Jarvis D.E."/>
            <person name="Ho Y.S."/>
            <person name="Lightfoot D.J."/>
            <person name="Schmoeckel S.M."/>
            <person name="Li B."/>
            <person name="Borm T.J.A."/>
            <person name="Ohyanagi H."/>
            <person name="Mineta K."/>
            <person name="Michell C.T."/>
            <person name="Saber N."/>
            <person name="Kharbatia N.M."/>
            <person name="Rupper R.R."/>
            <person name="Sharp A.R."/>
            <person name="Dally N."/>
            <person name="Boughton B.A."/>
            <person name="Woo Y.H."/>
            <person name="Gao G."/>
            <person name="Schijlen E.G.W.M."/>
            <person name="Guo X."/>
            <person name="Momin A.A."/>
            <person name="Negrao S."/>
            <person name="Al-Babili S."/>
            <person name="Gehring C."/>
            <person name="Roessner U."/>
            <person name="Jung C."/>
            <person name="Murphy K."/>
            <person name="Arold S.T."/>
            <person name="Gojobori T."/>
            <person name="van der Linden C.G."/>
            <person name="van Loo E.N."/>
            <person name="Jellen E.N."/>
            <person name="Maughan P.J."/>
            <person name="Tester M."/>
        </authorList>
    </citation>
    <scope>NUCLEOTIDE SEQUENCE [LARGE SCALE GENOMIC DNA]</scope>
    <source>
        <strain evidence="1">cv. PI 614886</strain>
    </source>
</reference>
<evidence type="ECO:0000313" key="2">
    <source>
        <dbReference type="Proteomes" id="UP000596660"/>
    </source>
</evidence>
<sequence>MKLLNWNVFGAGNPKTGNTLRDICWRERPNVVFLMETKVDARVMERTKHRCHHCALDICDSGGVPLWRACGIYGWLETENKHKTWELMRTLKGESSILCLFFGDFNEITSPIEKEGGAMRRKYLMQNFRDAIEDCNLRDMGFKGCAFTWFLGDDAWCQLFPQFKVKHLVRIAFDHAPIMMNTTIVFYRGKRSKPYWFEAWWLSNAECEEVVDTAWKGNAEAMAHEKVALCSSALTSWVNKKFRDVKKKLKDRENELKEAQGAVLDGFLLEKCKRLAQEIAELRRMEGSYWFARARANEMKDGDKNTAYFHRRASYRQVRNRIDGIYDSTGIWREDEEGIKSTVSSYFESLFHSDNPSDIEDALQGVLPLVLT</sequence>
<name>A0A803MYJ4_CHEQI</name>
<dbReference type="AlphaFoldDB" id="A0A803MYJ4"/>
<dbReference type="PANTHER" id="PTHR33710:SF62">
    <property type="entry name" value="DUF4283 DOMAIN PROTEIN"/>
    <property type="match status" value="1"/>
</dbReference>